<keyword evidence="1" id="KW-0812">Transmembrane</keyword>
<feature type="transmembrane region" description="Helical" evidence="1">
    <location>
        <begin position="38"/>
        <end position="57"/>
    </location>
</feature>
<evidence type="ECO:0000313" key="3">
    <source>
        <dbReference type="Proteomes" id="UP001549086"/>
    </source>
</evidence>
<keyword evidence="1" id="KW-1133">Transmembrane helix</keyword>
<reference evidence="2 3" key="1">
    <citation type="submission" date="2024-06" db="EMBL/GenBank/DDBJ databases">
        <title>Genomic Encyclopedia of Type Strains, Phase IV (KMG-IV): sequencing the most valuable type-strain genomes for metagenomic binning, comparative biology and taxonomic classification.</title>
        <authorList>
            <person name="Goeker M."/>
        </authorList>
    </citation>
    <scope>NUCLEOTIDE SEQUENCE [LARGE SCALE GENOMIC DNA]</scope>
    <source>
        <strain evidence="2 3">DSM 23649</strain>
    </source>
</reference>
<proteinExistence type="predicted"/>
<accession>A0ABV2HH88</accession>
<gene>
    <name evidence="2" type="ORF">ABID23_000636</name>
</gene>
<sequence>MKLMTRKFLHNEVVLGTIKLLESCGEEKFLGKLFGKMIVLLYLMKFENIFFFVAVMIRDHFDQYISFSLYQKI</sequence>
<comment type="caution">
    <text evidence="2">The sequence shown here is derived from an EMBL/GenBank/DDBJ whole genome shotgun (WGS) entry which is preliminary data.</text>
</comment>
<dbReference type="EMBL" id="JBEPLI010000004">
    <property type="protein sequence ID" value="MET3589552.1"/>
    <property type="molecule type" value="Genomic_DNA"/>
</dbReference>
<protein>
    <submittedName>
        <fullName evidence="2">Uncharacterized protein</fullName>
    </submittedName>
</protein>
<keyword evidence="1" id="KW-0472">Membrane</keyword>
<evidence type="ECO:0000313" key="2">
    <source>
        <dbReference type="EMBL" id="MET3589552.1"/>
    </source>
</evidence>
<organism evidence="2 3">
    <name type="scientific">Bartonella silvatica</name>
    <dbReference type="NCBI Taxonomy" id="357760"/>
    <lineage>
        <taxon>Bacteria</taxon>
        <taxon>Pseudomonadati</taxon>
        <taxon>Pseudomonadota</taxon>
        <taxon>Alphaproteobacteria</taxon>
        <taxon>Hyphomicrobiales</taxon>
        <taxon>Bartonellaceae</taxon>
        <taxon>Bartonella</taxon>
    </lineage>
</organism>
<dbReference type="Proteomes" id="UP001549086">
    <property type="component" value="Unassembled WGS sequence"/>
</dbReference>
<evidence type="ECO:0000256" key="1">
    <source>
        <dbReference type="SAM" id="Phobius"/>
    </source>
</evidence>
<name>A0ABV2HH88_9HYPH</name>
<keyword evidence="3" id="KW-1185">Reference proteome</keyword>